<feature type="domain" description="ABC transporter" evidence="5">
    <location>
        <begin position="331"/>
        <end position="568"/>
    </location>
</feature>
<evidence type="ECO:0000256" key="4">
    <source>
        <dbReference type="SAM" id="MobiDB-lite"/>
    </source>
</evidence>
<dbReference type="InterPro" id="IPR050611">
    <property type="entry name" value="ABCF"/>
</dbReference>
<comment type="caution">
    <text evidence="6">The sequence shown here is derived from an EMBL/GenBank/DDBJ whole genome shotgun (WGS) entry which is preliminary data.</text>
</comment>
<dbReference type="PANTHER" id="PTHR19211">
    <property type="entry name" value="ATP-BINDING TRANSPORT PROTEIN-RELATED"/>
    <property type="match status" value="1"/>
</dbReference>
<dbReference type="RefSeq" id="WP_141870878.1">
    <property type="nucleotide sequence ID" value="NZ_VFOX01000001.1"/>
</dbReference>
<dbReference type="SUPFAM" id="SSF52540">
    <property type="entry name" value="P-loop containing nucleoside triphosphate hydrolases"/>
    <property type="match status" value="2"/>
</dbReference>
<keyword evidence="1" id="KW-0677">Repeat</keyword>
<dbReference type="InterPro" id="IPR003593">
    <property type="entry name" value="AAA+_ATPase"/>
</dbReference>
<evidence type="ECO:0000259" key="5">
    <source>
        <dbReference type="PROSITE" id="PS50893"/>
    </source>
</evidence>
<dbReference type="Proteomes" id="UP000317209">
    <property type="component" value="Unassembled WGS sequence"/>
</dbReference>
<evidence type="ECO:0000256" key="3">
    <source>
        <dbReference type="ARBA" id="ARBA00022840"/>
    </source>
</evidence>
<dbReference type="PROSITE" id="PS50893">
    <property type="entry name" value="ABC_TRANSPORTER_2"/>
    <property type="match status" value="2"/>
</dbReference>
<dbReference type="SMART" id="SM00382">
    <property type="entry name" value="AAA"/>
    <property type="match status" value="2"/>
</dbReference>
<evidence type="ECO:0000256" key="2">
    <source>
        <dbReference type="ARBA" id="ARBA00022741"/>
    </source>
</evidence>
<dbReference type="InterPro" id="IPR027417">
    <property type="entry name" value="P-loop_NTPase"/>
</dbReference>
<dbReference type="Pfam" id="PF00005">
    <property type="entry name" value="ABC_tran"/>
    <property type="match status" value="2"/>
</dbReference>
<accession>A0A543BJ50</accession>
<organism evidence="6 7">
    <name type="scientific">Microbacterium saperdae</name>
    <dbReference type="NCBI Taxonomy" id="69368"/>
    <lineage>
        <taxon>Bacteria</taxon>
        <taxon>Bacillati</taxon>
        <taxon>Actinomycetota</taxon>
        <taxon>Actinomycetes</taxon>
        <taxon>Micrococcales</taxon>
        <taxon>Microbacteriaceae</taxon>
        <taxon>Microbacterium</taxon>
    </lineage>
</organism>
<feature type="domain" description="ABC transporter" evidence="5">
    <location>
        <begin position="10"/>
        <end position="242"/>
    </location>
</feature>
<feature type="region of interest" description="Disordered" evidence="4">
    <location>
        <begin position="390"/>
        <end position="410"/>
    </location>
</feature>
<reference evidence="6 7" key="1">
    <citation type="submission" date="2019-06" db="EMBL/GenBank/DDBJ databases">
        <title>Sequencing the genomes of 1000 actinobacteria strains.</title>
        <authorList>
            <person name="Klenk H.-P."/>
        </authorList>
    </citation>
    <scope>NUCLEOTIDE SEQUENCE [LARGE SCALE GENOMIC DNA]</scope>
    <source>
        <strain evidence="6 7">DSM 20169</strain>
    </source>
</reference>
<dbReference type="AlphaFoldDB" id="A0A543BJ50"/>
<dbReference type="Gene3D" id="3.40.50.300">
    <property type="entry name" value="P-loop containing nucleotide triphosphate hydrolases"/>
    <property type="match status" value="2"/>
</dbReference>
<keyword evidence="7" id="KW-1185">Reference proteome</keyword>
<keyword evidence="2" id="KW-0547">Nucleotide-binding</keyword>
<proteinExistence type="predicted"/>
<dbReference type="PANTHER" id="PTHR19211:SF6">
    <property type="entry name" value="BLL7188 PROTEIN"/>
    <property type="match status" value="1"/>
</dbReference>
<evidence type="ECO:0000313" key="6">
    <source>
        <dbReference type="EMBL" id="TQL84862.1"/>
    </source>
</evidence>
<dbReference type="EMBL" id="VFOX01000001">
    <property type="protein sequence ID" value="TQL84862.1"/>
    <property type="molecule type" value="Genomic_DNA"/>
</dbReference>
<name>A0A543BJ50_9MICO</name>
<evidence type="ECO:0000313" key="7">
    <source>
        <dbReference type="Proteomes" id="UP000317209"/>
    </source>
</evidence>
<dbReference type="GO" id="GO:0005524">
    <property type="term" value="F:ATP binding"/>
    <property type="evidence" value="ECO:0007669"/>
    <property type="project" value="UniProtKB-KW"/>
</dbReference>
<dbReference type="OrthoDB" id="3239744at2"/>
<protein>
    <submittedName>
        <fullName evidence="6">ATPase subunit of ABC transporter with duplicated ATPase domains</fullName>
    </submittedName>
</protein>
<gene>
    <name evidence="6" type="ORF">FB560_0455</name>
</gene>
<sequence length="569" mass="61198">MSTPTLHASVTLDRLTFTWPDGSTALDQVSGSFGTGRTGLVGRNGSGKSTLLRLMAGELTPTSGTVNSTGEVAYLPQRLTLDVDRRVADLLGVAPALDAVRAITAGDVDPAHFDAVGDDWDIEARAEVSLAEAGLAPDFLDRRVGELSGGEAVLVAIAGIRLRRAPVTLLDEPTNNLDRDARAKLAAMVAAWKGTLIVVSHDVSLLELMDDTAELYAHTLSVFGGPYSQWRAWLDAEQDAAKQAERDAAQSVRKEKRQRIEAETKLAHRTRTAKKAEREKRVPKIVAHGRKMAAEVSAGKLRTEVGAKEEAARAAHDEAGRRIRSDASMKIELPDPLVSRARRIATIGDDERSWVVQGPERVALVGRNGAGKTTLLERLVASAGAVSDDVSVHDSGATERSTPVAPDSAEDDADLLSCERPPLHAHAHTALVGYLPQRVDGLEEGRSVFENIAAAAPHVPEKELRNRLARFLIRGATADRPIDSLSGGERFRVALATLLLTDPAPHLVVLDEPTNNLDIDTVDQLVEALRAYRGAVLIVSHDDAFLARLDLDLRLEIDAEGALREVDVT</sequence>
<dbReference type="InterPro" id="IPR003439">
    <property type="entry name" value="ABC_transporter-like_ATP-bd"/>
</dbReference>
<dbReference type="FunFam" id="3.40.50.300:FF:001320">
    <property type="entry name" value="Heme ABC transporter ATP-binding protein"/>
    <property type="match status" value="1"/>
</dbReference>
<dbReference type="GO" id="GO:0016887">
    <property type="term" value="F:ATP hydrolysis activity"/>
    <property type="evidence" value="ECO:0007669"/>
    <property type="project" value="InterPro"/>
</dbReference>
<keyword evidence="3" id="KW-0067">ATP-binding</keyword>
<evidence type="ECO:0000256" key="1">
    <source>
        <dbReference type="ARBA" id="ARBA00022737"/>
    </source>
</evidence>